<evidence type="ECO:0000313" key="2">
    <source>
        <dbReference type="Proteomes" id="UP000019374"/>
    </source>
</evidence>
<dbReference type="HOGENOM" id="CLU_2134254_0_0_1"/>
<dbReference type="Proteomes" id="UP000019374">
    <property type="component" value="Unassembled WGS sequence"/>
</dbReference>
<dbReference type="AlphaFoldDB" id="T5ANV7"/>
<evidence type="ECO:0000313" key="1">
    <source>
        <dbReference type="EMBL" id="EQL03432.1"/>
    </source>
</evidence>
<dbReference type="OrthoDB" id="5396721at2759"/>
<proteinExistence type="predicted"/>
<dbReference type="EMBL" id="KE652212">
    <property type="protein sequence ID" value="EQL03432.1"/>
    <property type="molecule type" value="Genomic_DNA"/>
</dbReference>
<protein>
    <submittedName>
        <fullName evidence="1">Uncharacterized protein</fullName>
    </submittedName>
</protein>
<organism evidence="1 2">
    <name type="scientific">Ophiocordyceps sinensis (strain Co18 / CGMCC 3.14243)</name>
    <name type="common">Yarsagumba caterpillar fungus</name>
    <name type="synonym">Hirsutella sinensis</name>
    <dbReference type="NCBI Taxonomy" id="911162"/>
    <lineage>
        <taxon>Eukaryota</taxon>
        <taxon>Fungi</taxon>
        <taxon>Dikarya</taxon>
        <taxon>Ascomycota</taxon>
        <taxon>Pezizomycotina</taxon>
        <taxon>Sordariomycetes</taxon>
        <taxon>Hypocreomycetidae</taxon>
        <taxon>Hypocreales</taxon>
        <taxon>Ophiocordycipitaceae</taxon>
        <taxon>Ophiocordyceps</taxon>
    </lineage>
</organism>
<gene>
    <name evidence="1" type="ORF">OCS_00852</name>
</gene>
<reference evidence="1 2" key="1">
    <citation type="journal article" date="2013" name="Chin. Sci. Bull.">
        <title>Genome survey uncovers the secrets of sex and lifestyle in caterpillar fungus.</title>
        <authorList>
            <person name="Hu X."/>
            <person name="Zhang Y."/>
            <person name="Xiao G."/>
            <person name="Zheng P."/>
            <person name="Xia Y."/>
            <person name="Zhang X."/>
            <person name="St Leger R.J."/>
            <person name="Liu X."/>
            <person name="Wang C."/>
        </authorList>
    </citation>
    <scope>NUCLEOTIDE SEQUENCE [LARGE SCALE GENOMIC DNA]</scope>
    <source>
        <strain evidence="2">Co18 / CGMCC 3.14243</strain>
        <tissue evidence="1">Fruit-body</tissue>
    </source>
</reference>
<sequence length="113" mass="12816">MYRTLSRLVALPKRTEAQYFLGTAVLHANNVPVLHSAGHPFEGQDPYWKKVPRWRETGADRFVNHKWQMGNSVQSKKALCEFLTTTDMAPHLRITDIYTAAQQLLNNCSTAAS</sequence>
<name>T5ANV7_OPHSC</name>
<accession>T5ANV7</accession>